<proteinExistence type="predicted"/>
<dbReference type="SUPFAM" id="SSF50249">
    <property type="entry name" value="Nucleic acid-binding proteins"/>
    <property type="match status" value="1"/>
</dbReference>
<gene>
    <name evidence="2" type="ORF">LITE_LOCUS27421</name>
</gene>
<protein>
    <submittedName>
        <fullName evidence="2">Uncharacterized protein</fullName>
    </submittedName>
</protein>
<name>A0AAV0MA47_9ROSI</name>
<dbReference type="Proteomes" id="UP001154282">
    <property type="component" value="Unassembled WGS sequence"/>
</dbReference>
<feature type="non-terminal residue" evidence="2">
    <location>
        <position position="107"/>
    </location>
</feature>
<feature type="non-terminal residue" evidence="2">
    <location>
        <position position="1"/>
    </location>
</feature>
<feature type="region of interest" description="Disordered" evidence="1">
    <location>
        <begin position="75"/>
        <end position="107"/>
    </location>
</feature>
<keyword evidence="3" id="KW-1185">Reference proteome</keyword>
<evidence type="ECO:0000313" key="2">
    <source>
        <dbReference type="EMBL" id="CAI0442859.1"/>
    </source>
</evidence>
<organism evidence="2 3">
    <name type="scientific">Linum tenue</name>
    <dbReference type="NCBI Taxonomy" id="586396"/>
    <lineage>
        <taxon>Eukaryota</taxon>
        <taxon>Viridiplantae</taxon>
        <taxon>Streptophyta</taxon>
        <taxon>Embryophyta</taxon>
        <taxon>Tracheophyta</taxon>
        <taxon>Spermatophyta</taxon>
        <taxon>Magnoliopsida</taxon>
        <taxon>eudicotyledons</taxon>
        <taxon>Gunneridae</taxon>
        <taxon>Pentapetalae</taxon>
        <taxon>rosids</taxon>
        <taxon>fabids</taxon>
        <taxon>Malpighiales</taxon>
        <taxon>Linaceae</taxon>
        <taxon>Linum</taxon>
    </lineage>
</organism>
<comment type="caution">
    <text evidence="2">The sequence shown here is derived from an EMBL/GenBank/DDBJ whole genome shotgun (WGS) entry which is preliminary data.</text>
</comment>
<evidence type="ECO:0000256" key="1">
    <source>
        <dbReference type="SAM" id="MobiDB-lite"/>
    </source>
</evidence>
<dbReference type="EMBL" id="CAMGYJ010000007">
    <property type="protein sequence ID" value="CAI0442859.1"/>
    <property type="molecule type" value="Genomic_DNA"/>
</dbReference>
<accession>A0AAV0MA47</accession>
<dbReference type="AlphaFoldDB" id="A0AAV0MA47"/>
<dbReference type="Gene3D" id="2.40.50.140">
    <property type="entry name" value="Nucleic acid-binding proteins"/>
    <property type="match status" value="1"/>
</dbReference>
<sequence length="107" mass="11876">DNTGRADFIILDRAARRFFGIEAEKLCNTSTYEKDQLPSILLQVVNMQLKFHIRLTNFNYTHPKTEYTVINITDTPIQGTVPQKTTNEGSSSNISGANQGPSSNITG</sequence>
<dbReference type="InterPro" id="IPR012340">
    <property type="entry name" value="NA-bd_OB-fold"/>
</dbReference>
<reference evidence="2" key="1">
    <citation type="submission" date="2022-08" db="EMBL/GenBank/DDBJ databases">
        <authorList>
            <person name="Gutierrez-Valencia J."/>
        </authorList>
    </citation>
    <scope>NUCLEOTIDE SEQUENCE</scope>
</reference>
<evidence type="ECO:0000313" key="3">
    <source>
        <dbReference type="Proteomes" id="UP001154282"/>
    </source>
</evidence>